<reference evidence="1 2" key="1">
    <citation type="submission" date="2007-01" db="EMBL/GenBank/DDBJ databases">
        <authorList>
            <person name="Haygood M."/>
            <person name="Podell S."/>
            <person name="Anderson C."/>
            <person name="Hopkinson B."/>
            <person name="Roe K."/>
            <person name="Barbeau K."/>
            <person name="Gaasterland T."/>
            <person name="Ferriera S."/>
            <person name="Johnson J."/>
            <person name="Kravitz S."/>
            <person name="Beeson K."/>
            <person name="Sutton G."/>
            <person name="Rogers Y.-H."/>
            <person name="Friedman R."/>
            <person name="Frazier M."/>
            <person name="Venter J.C."/>
        </authorList>
    </citation>
    <scope>NUCLEOTIDE SEQUENCE [LARGE SCALE GENOMIC DNA]</scope>
    <source>
        <strain evidence="1 2">ATCC 23134</strain>
    </source>
</reference>
<proteinExistence type="predicted"/>
<dbReference type="RefSeq" id="WP_002694833.1">
    <property type="nucleotide sequence ID" value="NZ_AAWS01000006.1"/>
</dbReference>
<accession>A1ZGF1</accession>
<evidence type="ECO:0000313" key="1">
    <source>
        <dbReference type="EMBL" id="EAY30568.1"/>
    </source>
</evidence>
<dbReference type="AlphaFoldDB" id="A1ZGF1"/>
<comment type="caution">
    <text evidence="1">The sequence shown here is derived from an EMBL/GenBank/DDBJ whole genome shotgun (WGS) entry which is preliminary data.</text>
</comment>
<name>A1ZGF1_MICM2</name>
<sequence length="188" mass="21611">MQQLTKKERQLTRKYIANKSSDLPFYKCYASADWFSGHELVSVYVSKKMHSGKICCCVYLIDKGCLGLKSTLYFINMDANEYEDFVDENFMREGREYEQINEETAHNLIFGGIDHAASCGFDPMDKDWAITQRFLDEDLITDGIDEIEFGKDGKPIYLTGPYDDIKKNLRVLTNNLGEDGFTYVAPPF</sequence>
<keyword evidence="2" id="KW-1185">Reference proteome</keyword>
<dbReference type="eggNOG" id="COG4783">
    <property type="taxonomic scope" value="Bacteria"/>
</dbReference>
<dbReference type="EMBL" id="AAWS01000006">
    <property type="protein sequence ID" value="EAY30568.1"/>
    <property type="molecule type" value="Genomic_DNA"/>
</dbReference>
<evidence type="ECO:0000313" key="2">
    <source>
        <dbReference type="Proteomes" id="UP000004095"/>
    </source>
</evidence>
<organism evidence="1 2">
    <name type="scientific">Microscilla marina ATCC 23134</name>
    <dbReference type="NCBI Taxonomy" id="313606"/>
    <lineage>
        <taxon>Bacteria</taxon>
        <taxon>Pseudomonadati</taxon>
        <taxon>Bacteroidota</taxon>
        <taxon>Cytophagia</taxon>
        <taxon>Cytophagales</taxon>
        <taxon>Microscillaceae</taxon>
        <taxon>Microscilla</taxon>
    </lineage>
</organism>
<protein>
    <submittedName>
        <fullName evidence="1">Uncharacterized protein</fullName>
    </submittedName>
</protein>
<gene>
    <name evidence="1" type="ORF">M23134_03206</name>
</gene>
<dbReference type="OrthoDB" id="622109at2"/>
<dbReference type="Proteomes" id="UP000004095">
    <property type="component" value="Unassembled WGS sequence"/>
</dbReference>